<dbReference type="GO" id="GO:0004751">
    <property type="term" value="F:ribose-5-phosphate isomerase activity"/>
    <property type="evidence" value="ECO:0007669"/>
    <property type="project" value="TreeGrafter"/>
</dbReference>
<feature type="active site" description="Proton donor" evidence="3">
    <location>
        <position position="118"/>
    </location>
</feature>
<dbReference type="NCBIfam" id="TIGR01120">
    <property type="entry name" value="rpiB"/>
    <property type="match status" value="1"/>
</dbReference>
<dbReference type="NCBIfam" id="TIGR00689">
    <property type="entry name" value="rpiB_lacA_lacB"/>
    <property type="match status" value="1"/>
</dbReference>
<dbReference type="Gene3D" id="3.40.1400.10">
    <property type="entry name" value="Sugar-phosphate isomerase, RpiB/LacA/LacB"/>
    <property type="match status" value="1"/>
</dbReference>
<dbReference type="InterPro" id="IPR003500">
    <property type="entry name" value="RpiB_LacA_LacB"/>
</dbReference>
<accession>A0A1T5BVE4</accession>
<dbReference type="Proteomes" id="UP000190230">
    <property type="component" value="Unassembled WGS sequence"/>
</dbReference>
<feature type="binding site" evidence="4">
    <location>
        <position position="156"/>
    </location>
    <ligand>
        <name>D-ribulose 5-phosphate</name>
        <dbReference type="ChEBI" id="CHEBI:58121"/>
    </ligand>
</feature>
<keyword evidence="2 5" id="KW-0413">Isomerase</keyword>
<dbReference type="Pfam" id="PF02502">
    <property type="entry name" value="LacAB_rpiB"/>
    <property type="match status" value="1"/>
</dbReference>
<dbReference type="GO" id="GO:0019316">
    <property type="term" value="P:D-allose catabolic process"/>
    <property type="evidence" value="ECO:0007669"/>
    <property type="project" value="TreeGrafter"/>
</dbReference>
<organism evidence="5 6">
    <name type="scientific">Salegentibacter holothuriorum</name>
    <dbReference type="NCBI Taxonomy" id="241145"/>
    <lineage>
        <taxon>Bacteria</taxon>
        <taxon>Pseudomonadati</taxon>
        <taxon>Bacteroidota</taxon>
        <taxon>Flavobacteriia</taxon>
        <taxon>Flavobacteriales</taxon>
        <taxon>Flavobacteriaceae</taxon>
        <taxon>Salegentibacter</taxon>
    </lineage>
</organism>
<comment type="similarity">
    <text evidence="1">Belongs to the LacAB/RpiB family.</text>
</comment>
<dbReference type="STRING" id="241145.SAMN05660776_1537"/>
<dbReference type="InterPro" id="IPR036569">
    <property type="entry name" value="RpiB_LacA_LacB_sf"/>
</dbReference>
<evidence type="ECO:0000256" key="3">
    <source>
        <dbReference type="PIRSR" id="PIRSR005384-1"/>
    </source>
</evidence>
<sequence>MKIVVLLSGFFTFVAAKTLIMKIAIGNDHAGTGYKKKVVDYLKNKGIEVINYGTNSDDSVDYPDFVHPVANDVQNQKVDFGIIICGSGNGANMTANKHQSVRSALCWNGEITKLAREHNNANILSIPARFVSEHQAVDMVKIFLETSFEGGRHQKRVDKIPVEN</sequence>
<dbReference type="PANTHER" id="PTHR30345:SF0">
    <property type="entry name" value="DNA DAMAGE-REPAIR_TOLERATION PROTEIN DRT102"/>
    <property type="match status" value="1"/>
</dbReference>
<feature type="active site" description="Proton acceptor" evidence="3">
    <location>
        <position position="85"/>
    </location>
</feature>
<evidence type="ECO:0000256" key="2">
    <source>
        <dbReference type="ARBA" id="ARBA00023235"/>
    </source>
</evidence>
<protein>
    <submittedName>
        <fullName evidence="5">Ribose 5-phosphate isomerase B</fullName>
    </submittedName>
</protein>
<keyword evidence="6" id="KW-1185">Reference proteome</keyword>
<evidence type="ECO:0000256" key="4">
    <source>
        <dbReference type="PIRSR" id="PIRSR005384-2"/>
    </source>
</evidence>
<feature type="binding site" evidence="4">
    <location>
        <begin position="86"/>
        <end position="90"/>
    </location>
    <ligand>
        <name>D-ribulose 5-phosphate</name>
        <dbReference type="ChEBI" id="CHEBI:58121"/>
    </ligand>
</feature>
<dbReference type="AlphaFoldDB" id="A0A1T5BVE4"/>
<feature type="binding site" evidence="4">
    <location>
        <position position="119"/>
    </location>
    <ligand>
        <name>D-ribulose 5-phosphate</name>
        <dbReference type="ChEBI" id="CHEBI:58121"/>
    </ligand>
</feature>
<reference evidence="6" key="1">
    <citation type="submission" date="2017-02" db="EMBL/GenBank/DDBJ databases">
        <authorList>
            <person name="Varghese N."/>
            <person name="Submissions S."/>
        </authorList>
    </citation>
    <scope>NUCLEOTIDE SEQUENCE [LARGE SCALE GENOMIC DNA]</scope>
    <source>
        <strain evidence="6">DSM 23405</strain>
    </source>
</reference>
<dbReference type="GO" id="GO:0009052">
    <property type="term" value="P:pentose-phosphate shunt, non-oxidative branch"/>
    <property type="evidence" value="ECO:0007669"/>
    <property type="project" value="TreeGrafter"/>
</dbReference>
<evidence type="ECO:0000313" key="5">
    <source>
        <dbReference type="EMBL" id="SKB51298.1"/>
    </source>
</evidence>
<dbReference type="PIRSF" id="PIRSF005384">
    <property type="entry name" value="RpiB_LacA_B"/>
    <property type="match status" value="1"/>
</dbReference>
<feature type="binding site" evidence="4">
    <location>
        <begin position="28"/>
        <end position="29"/>
    </location>
    <ligand>
        <name>D-ribulose 5-phosphate</name>
        <dbReference type="ChEBI" id="CHEBI:58121"/>
    </ligand>
</feature>
<feature type="binding site" evidence="4">
    <location>
        <position position="152"/>
    </location>
    <ligand>
        <name>D-ribulose 5-phosphate</name>
        <dbReference type="ChEBI" id="CHEBI:58121"/>
    </ligand>
</feature>
<dbReference type="PANTHER" id="PTHR30345">
    <property type="entry name" value="RIBOSE-5-PHOSPHATE ISOMERASE B"/>
    <property type="match status" value="1"/>
</dbReference>
<proteinExistence type="inferred from homology"/>
<evidence type="ECO:0000256" key="1">
    <source>
        <dbReference type="ARBA" id="ARBA00008754"/>
    </source>
</evidence>
<dbReference type="SUPFAM" id="SSF89623">
    <property type="entry name" value="Ribose/Galactose isomerase RpiB/AlsB"/>
    <property type="match status" value="1"/>
</dbReference>
<dbReference type="EMBL" id="FUYY01000002">
    <property type="protein sequence ID" value="SKB51298.1"/>
    <property type="molecule type" value="Genomic_DNA"/>
</dbReference>
<dbReference type="NCBIfam" id="NF004051">
    <property type="entry name" value="PRK05571.1"/>
    <property type="match status" value="1"/>
</dbReference>
<gene>
    <name evidence="5" type="ORF">SAMN05660776_1537</name>
</gene>
<evidence type="ECO:0000313" key="6">
    <source>
        <dbReference type="Proteomes" id="UP000190230"/>
    </source>
</evidence>
<name>A0A1T5BVE4_9FLAO</name>
<feature type="binding site" evidence="4">
    <location>
        <position position="129"/>
    </location>
    <ligand>
        <name>D-ribulose 5-phosphate</name>
        <dbReference type="ChEBI" id="CHEBI:58121"/>
    </ligand>
</feature>
<dbReference type="InterPro" id="IPR004785">
    <property type="entry name" value="RpiB"/>
</dbReference>